<proteinExistence type="predicted"/>
<protein>
    <submittedName>
        <fullName evidence="2">Uncharacterized protein</fullName>
    </submittedName>
</protein>
<dbReference type="EMBL" id="HBHJ01013087">
    <property type="protein sequence ID" value="CAD9682220.1"/>
    <property type="molecule type" value="Transcribed_RNA"/>
</dbReference>
<dbReference type="PROSITE" id="PS51257">
    <property type="entry name" value="PROKAR_LIPOPROTEIN"/>
    <property type="match status" value="1"/>
</dbReference>
<gene>
    <name evidence="2" type="ORF">RMAR1173_LOCUS8535</name>
</gene>
<keyword evidence="1" id="KW-0732">Signal</keyword>
<evidence type="ECO:0000256" key="1">
    <source>
        <dbReference type="SAM" id="SignalP"/>
    </source>
</evidence>
<feature type="signal peptide" evidence="1">
    <location>
        <begin position="1"/>
        <end position="24"/>
    </location>
</feature>
<evidence type="ECO:0000313" key="2">
    <source>
        <dbReference type="EMBL" id="CAD9682220.1"/>
    </source>
</evidence>
<dbReference type="AlphaFoldDB" id="A0A7S2RW00"/>
<reference evidence="2" key="1">
    <citation type="submission" date="2021-01" db="EMBL/GenBank/DDBJ databases">
        <authorList>
            <person name="Corre E."/>
            <person name="Pelletier E."/>
            <person name="Niang G."/>
            <person name="Scheremetjew M."/>
            <person name="Finn R."/>
            <person name="Kale V."/>
            <person name="Holt S."/>
            <person name="Cochrane G."/>
            <person name="Meng A."/>
            <person name="Brown T."/>
            <person name="Cohen L."/>
        </authorList>
    </citation>
    <scope>NUCLEOTIDE SEQUENCE</scope>
    <source>
        <strain evidence="2">CCMP1243</strain>
    </source>
</reference>
<accession>A0A7S2RW00</accession>
<sequence>MKVTNLRHPWLFLALLACCWSARGFLMGQLSPSWAGGASRRAAALRAGAESVLEAFRPEGCPLLAVDAGLRMGFSVFDRAGVLRAYGSHHVEEQLELKALAEQVIGAASHAAAEPIACVVCEGEESCVQPWRDAALALSERVQCAVVAPPEWRGVLLLPREASSGANAKAAARLIARQVVHVHGDHSPLAPRVTSKMNTDAAEAILIGFWASRVALALPPPHVERYTNGGVVLPPPG</sequence>
<feature type="chain" id="PRO_5031019257" evidence="1">
    <location>
        <begin position="25"/>
        <end position="237"/>
    </location>
</feature>
<organism evidence="2">
    <name type="scientific">Rhizochromulina marina</name>
    <dbReference type="NCBI Taxonomy" id="1034831"/>
    <lineage>
        <taxon>Eukaryota</taxon>
        <taxon>Sar</taxon>
        <taxon>Stramenopiles</taxon>
        <taxon>Ochrophyta</taxon>
        <taxon>Dictyochophyceae</taxon>
        <taxon>Rhizochromulinales</taxon>
        <taxon>Rhizochromulina</taxon>
    </lineage>
</organism>
<name>A0A7S2RW00_9STRA</name>